<dbReference type="InterPro" id="IPR036734">
    <property type="entry name" value="Neur_chan_lig-bd_sf"/>
</dbReference>
<dbReference type="SUPFAM" id="SSF90112">
    <property type="entry name" value="Neurotransmitter-gated ion-channel transmembrane pore"/>
    <property type="match status" value="1"/>
</dbReference>
<dbReference type="PRINTS" id="PR00254">
    <property type="entry name" value="NICOTINICR"/>
</dbReference>
<organism evidence="17">
    <name type="scientific">Hymenolepis diminuta</name>
    <name type="common">Rat tapeworm</name>
    <dbReference type="NCBI Taxonomy" id="6216"/>
    <lineage>
        <taxon>Eukaryota</taxon>
        <taxon>Metazoa</taxon>
        <taxon>Spiralia</taxon>
        <taxon>Lophotrochozoa</taxon>
        <taxon>Platyhelminthes</taxon>
        <taxon>Cestoda</taxon>
        <taxon>Eucestoda</taxon>
        <taxon>Cyclophyllidea</taxon>
        <taxon>Hymenolepididae</taxon>
        <taxon>Hymenolepis</taxon>
    </lineage>
</organism>
<dbReference type="PRINTS" id="PR00252">
    <property type="entry name" value="NRIONCHANNEL"/>
</dbReference>
<dbReference type="InterPro" id="IPR002394">
    <property type="entry name" value="Nicotinic_acetylcholine_rcpt"/>
</dbReference>
<dbReference type="InterPro" id="IPR006202">
    <property type="entry name" value="Neur_chan_lig-bd"/>
</dbReference>
<keyword evidence="10" id="KW-1071">Ligand-gated ion channel</keyword>
<reference evidence="15 16" key="2">
    <citation type="submission" date="2018-11" db="EMBL/GenBank/DDBJ databases">
        <authorList>
            <consortium name="Pathogen Informatics"/>
        </authorList>
    </citation>
    <scope>NUCLEOTIDE SEQUENCE [LARGE SCALE GENOMIC DNA]</scope>
</reference>
<feature type="domain" description="Neurotransmitter-gated ion-channel ligand-binding" evidence="14">
    <location>
        <begin position="16"/>
        <end position="236"/>
    </location>
</feature>
<evidence type="ECO:0000256" key="2">
    <source>
        <dbReference type="ARBA" id="ARBA00022448"/>
    </source>
</evidence>
<evidence type="ECO:0000313" key="17">
    <source>
        <dbReference type="WBParaSite" id="HDID_0000233301-mRNA-1"/>
    </source>
</evidence>
<evidence type="ECO:0000259" key="14">
    <source>
        <dbReference type="Pfam" id="PF02931"/>
    </source>
</evidence>
<dbReference type="PROSITE" id="PS00236">
    <property type="entry name" value="NEUROTR_ION_CHANNEL"/>
    <property type="match status" value="1"/>
</dbReference>
<evidence type="ECO:0000256" key="1">
    <source>
        <dbReference type="ARBA" id="ARBA00009237"/>
    </source>
</evidence>
<reference evidence="17" key="1">
    <citation type="submission" date="2017-02" db="UniProtKB">
        <authorList>
            <consortium name="WormBaseParasite"/>
        </authorList>
    </citation>
    <scope>IDENTIFICATION</scope>
</reference>
<evidence type="ECO:0000256" key="7">
    <source>
        <dbReference type="ARBA" id="ARBA00023065"/>
    </source>
</evidence>
<dbReference type="Pfam" id="PF02931">
    <property type="entry name" value="Neur_chan_LBD"/>
    <property type="match status" value="1"/>
</dbReference>
<keyword evidence="5 13" id="KW-1133">Transmembrane helix</keyword>
<evidence type="ECO:0000256" key="12">
    <source>
        <dbReference type="ARBA" id="ARBA00034099"/>
    </source>
</evidence>
<protein>
    <submittedName>
        <fullName evidence="17">Neur_chan_LBD domain-containing protein</fullName>
    </submittedName>
</protein>
<proteinExistence type="inferred from homology"/>
<dbReference type="Gene3D" id="2.70.170.10">
    <property type="entry name" value="Neurotransmitter-gated ion-channel ligand-binding domain"/>
    <property type="match status" value="1"/>
</dbReference>
<dbReference type="PANTHER" id="PTHR18945">
    <property type="entry name" value="NEUROTRANSMITTER GATED ION CHANNEL"/>
    <property type="match status" value="1"/>
</dbReference>
<dbReference type="CDD" id="cd19033">
    <property type="entry name" value="LGIC_ECD_nAChR_proto-like"/>
    <property type="match status" value="1"/>
</dbReference>
<keyword evidence="11 13" id="KW-0407">Ion channel</keyword>
<comment type="similarity">
    <text evidence="1">Belongs to the ligand-gated ion channel (TC 1.A.9) family. Acetylcholine receptor (TC 1.A.9.1) subfamily.</text>
</comment>
<keyword evidence="8 13" id="KW-0472">Membrane</keyword>
<dbReference type="GO" id="GO:0045211">
    <property type="term" value="C:postsynaptic membrane"/>
    <property type="evidence" value="ECO:0007669"/>
    <property type="project" value="InterPro"/>
</dbReference>
<dbReference type="InterPro" id="IPR006201">
    <property type="entry name" value="Neur_channel"/>
</dbReference>
<evidence type="ECO:0000256" key="6">
    <source>
        <dbReference type="ARBA" id="ARBA00023018"/>
    </source>
</evidence>
<keyword evidence="2 13" id="KW-0813">Transport</keyword>
<comment type="caution">
    <text evidence="13">Lacks conserved residue(s) required for the propagation of feature annotation.</text>
</comment>
<feature type="transmembrane region" description="Helical" evidence="13">
    <location>
        <begin position="238"/>
        <end position="260"/>
    </location>
</feature>
<keyword evidence="4 13" id="KW-0812">Transmembrane</keyword>
<dbReference type="InterPro" id="IPR018000">
    <property type="entry name" value="Neurotransmitter_ion_chnl_CS"/>
</dbReference>
<dbReference type="GO" id="GO:0004888">
    <property type="term" value="F:transmembrane signaling receptor activity"/>
    <property type="evidence" value="ECO:0007669"/>
    <property type="project" value="InterPro"/>
</dbReference>
<evidence type="ECO:0000256" key="11">
    <source>
        <dbReference type="ARBA" id="ARBA00023303"/>
    </source>
</evidence>
<evidence type="ECO:0000256" key="3">
    <source>
        <dbReference type="ARBA" id="ARBA00022475"/>
    </source>
</evidence>
<dbReference type="Gene3D" id="1.20.58.390">
    <property type="entry name" value="Neurotransmitter-gated ion-channel transmembrane domain"/>
    <property type="match status" value="1"/>
</dbReference>
<dbReference type="FunFam" id="2.70.170.10:FF:000016">
    <property type="entry name" value="Nicotinic acetylcholine receptor subunit"/>
    <property type="match status" value="1"/>
</dbReference>
<evidence type="ECO:0000256" key="5">
    <source>
        <dbReference type="ARBA" id="ARBA00022989"/>
    </source>
</evidence>
<dbReference type="GO" id="GO:0022848">
    <property type="term" value="F:acetylcholine-gated monoatomic cation-selective channel activity"/>
    <property type="evidence" value="ECO:0007669"/>
    <property type="project" value="InterPro"/>
</dbReference>
<keyword evidence="3" id="KW-1003">Cell membrane</keyword>
<dbReference type="Proteomes" id="UP000274504">
    <property type="component" value="Unassembled WGS sequence"/>
</dbReference>
<comment type="subcellular location">
    <subcellularLocation>
        <location evidence="12">Synaptic cell membrane</location>
        <topology evidence="12">Multi-pass membrane protein</topology>
    </subcellularLocation>
</comment>
<dbReference type="STRING" id="6216.A0A0R3SCL4"/>
<keyword evidence="7 13" id="KW-0406">Ion transport</keyword>
<dbReference type="OrthoDB" id="5975154at2759"/>
<evidence type="ECO:0000256" key="13">
    <source>
        <dbReference type="RuleBase" id="RU000687"/>
    </source>
</evidence>
<evidence type="ECO:0000256" key="8">
    <source>
        <dbReference type="ARBA" id="ARBA00023136"/>
    </source>
</evidence>
<evidence type="ECO:0000313" key="15">
    <source>
        <dbReference type="EMBL" id="VDL19795.1"/>
    </source>
</evidence>
<evidence type="ECO:0000256" key="4">
    <source>
        <dbReference type="ARBA" id="ARBA00022692"/>
    </source>
</evidence>
<dbReference type="InterPro" id="IPR036719">
    <property type="entry name" value="Neuro-gated_channel_TM_sf"/>
</dbReference>
<accession>A0A0R3SCL4</accession>
<name>A0A0R3SCL4_HYMDI</name>
<gene>
    <name evidence="15" type="ORF">HDID_LOCUS2334</name>
</gene>
<dbReference type="WBParaSite" id="HDID_0000233301-mRNA-1">
    <property type="protein sequence ID" value="HDID_0000233301-mRNA-1"/>
    <property type="gene ID" value="HDID_0000233301"/>
</dbReference>
<dbReference type="InterPro" id="IPR038050">
    <property type="entry name" value="Neuro_actylchol_rec"/>
</dbReference>
<keyword evidence="6" id="KW-0770">Synapse</keyword>
<evidence type="ECO:0000256" key="10">
    <source>
        <dbReference type="ARBA" id="ARBA00023286"/>
    </source>
</evidence>
<evidence type="ECO:0000256" key="9">
    <source>
        <dbReference type="ARBA" id="ARBA00023170"/>
    </source>
</evidence>
<sequence>MIFKKRLPDVPGSWKEKELIQDLLHDYEKKARPVVDGVSPIAKLSETLSVQQISIEFGLSLIRILDMDENKQVLSTSIRTLYKWKDYHMVWDPAEYDNITSVNIPSSKLWLPDIALYNHADERFEERRKSDLLVSYTGTVEWTPLAIYKSACYVNIRYFPFDVQECNFKFGPWTYDAARTNITFYNNSDQWFIEDYEASPEWKLLTTRAEFHGIKYECCAEVYPDITFSLKIKRQPAFYNYVIILPCFLLSSLTLVLFCLPAETPAKMQLGKSKITTFSKNL</sequence>
<keyword evidence="9" id="KW-0675">Receptor</keyword>
<dbReference type="SUPFAM" id="SSF63712">
    <property type="entry name" value="Nicotinic receptor ligand binding domain-like"/>
    <property type="match status" value="1"/>
</dbReference>
<dbReference type="EMBL" id="UYSG01000559">
    <property type="protein sequence ID" value="VDL19795.1"/>
    <property type="molecule type" value="Genomic_DNA"/>
</dbReference>
<evidence type="ECO:0000313" key="16">
    <source>
        <dbReference type="Proteomes" id="UP000274504"/>
    </source>
</evidence>
<dbReference type="AlphaFoldDB" id="A0A0R3SCL4"/>